<evidence type="ECO:0000313" key="3">
    <source>
        <dbReference type="Proteomes" id="UP000430508"/>
    </source>
</evidence>
<dbReference type="EMBL" id="CP046996">
    <property type="protein sequence ID" value="QHA01611.1"/>
    <property type="molecule type" value="Genomic_DNA"/>
</dbReference>
<sequence length="280" mass="30407">MKKIALVTDSTADLPDELSKKCLAHVIPLKILFGEKSFVDGEISPKEFYRCLEQEEELPKTSQPSPEQFVSLYSMLLEEYQEVISIHISSGLSGTLNAAHLAKEKIKGAVHLVDSKTISLGLGLMVMEASKAIKEGLGSVQVLDKLQQARNSIETLFTLNTLEYLQKGGRIGRVSGFMGTLLNIKPVIRVGDDGVYQNFCKVRSQEKALKSIVKAFQDFAGKKTNIKFAVAHGSAPQAGLYLKEELENAFQKPAEMFAQVGAVIGAHTGPGTVGAAIQLE</sequence>
<dbReference type="PANTHER" id="PTHR33434">
    <property type="entry name" value="DEGV DOMAIN-CONTAINING PROTEIN DR_1986-RELATED"/>
    <property type="match status" value="1"/>
</dbReference>
<dbReference type="InterPro" id="IPR050270">
    <property type="entry name" value="DegV_domain_contain"/>
</dbReference>
<dbReference type="GO" id="GO:0008289">
    <property type="term" value="F:lipid binding"/>
    <property type="evidence" value="ECO:0007669"/>
    <property type="project" value="UniProtKB-KW"/>
</dbReference>
<protein>
    <submittedName>
        <fullName evidence="2">DegV family EDD domain-containing protein</fullName>
    </submittedName>
</protein>
<reference evidence="2 3" key="1">
    <citation type="submission" date="2019-12" db="EMBL/GenBank/DDBJ databases">
        <title>Sequence classification of anaerobic respiratory reductive dehalogenases: First we see many, then we see few.</title>
        <authorList>
            <person name="Molenda O."/>
            <person name="Puentes Jacome L.A."/>
            <person name="Cao X."/>
            <person name="Nesbo C.L."/>
            <person name="Tang S."/>
            <person name="Morson N."/>
            <person name="Patron J."/>
            <person name="Lomheim L."/>
            <person name="Wishart D.S."/>
            <person name="Edwards E.A."/>
        </authorList>
    </citation>
    <scope>NUCLEOTIDE SEQUENCE [LARGE SCALE GENOMIC DNA]</scope>
    <source>
        <strain evidence="2 3">12DCA</strain>
    </source>
</reference>
<dbReference type="SUPFAM" id="SSF82549">
    <property type="entry name" value="DAK1/DegV-like"/>
    <property type="match status" value="1"/>
</dbReference>
<name>A0A857DLK3_9FIRM</name>
<dbReference type="PANTHER" id="PTHR33434:SF2">
    <property type="entry name" value="FATTY ACID-BINDING PROTEIN TM_1468"/>
    <property type="match status" value="1"/>
</dbReference>
<dbReference type="Gene3D" id="3.30.1180.10">
    <property type="match status" value="1"/>
</dbReference>
<accession>A0A857DLK3</accession>
<proteinExistence type="predicted"/>
<dbReference type="Pfam" id="PF02645">
    <property type="entry name" value="DegV"/>
    <property type="match status" value="1"/>
</dbReference>
<dbReference type="PROSITE" id="PS51482">
    <property type="entry name" value="DEGV"/>
    <property type="match status" value="1"/>
</dbReference>
<dbReference type="Proteomes" id="UP000430508">
    <property type="component" value="Chromosome"/>
</dbReference>
<organism evidence="2 3">
    <name type="scientific">Dehalobacter restrictus</name>
    <dbReference type="NCBI Taxonomy" id="55583"/>
    <lineage>
        <taxon>Bacteria</taxon>
        <taxon>Bacillati</taxon>
        <taxon>Bacillota</taxon>
        <taxon>Clostridia</taxon>
        <taxon>Eubacteriales</taxon>
        <taxon>Desulfitobacteriaceae</taxon>
        <taxon>Dehalobacter</taxon>
    </lineage>
</organism>
<gene>
    <name evidence="2" type="ORF">GQ588_13655</name>
</gene>
<dbReference type="NCBIfam" id="TIGR00762">
    <property type="entry name" value="DegV"/>
    <property type="match status" value="1"/>
</dbReference>
<dbReference type="InterPro" id="IPR003797">
    <property type="entry name" value="DegV"/>
</dbReference>
<keyword evidence="1" id="KW-0446">Lipid-binding</keyword>
<dbReference type="RefSeq" id="WP_158208577.1">
    <property type="nucleotide sequence ID" value="NZ_CP046996.1"/>
</dbReference>
<dbReference type="AlphaFoldDB" id="A0A857DLK3"/>
<evidence type="ECO:0000313" key="2">
    <source>
        <dbReference type="EMBL" id="QHA01611.1"/>
    </source>
</evidence>
<evidence type="ECO:0000256" key="1">
    <source>
        <dbReference type="ARBA" id="ARBA00023121"/>
    </source>
</evidence>
<dbReference type="Gene3D" id="3.40.50.10170">
    <property type="match status" value="1"/>
</dbReference>
<dbReference type="InterPro" id="IPR043168">
    <property type="entry name" value="DegV_C"/>
</dbReference>